<dbReference type="AlphaFoldDB" id="A0A382EAT8"/>
<organism evidence="1">
    <name type="scientific">marine metagenome</name>
    <dbReference type="NCBI Taxonomy" id="408172"/>
    <lineage>
        <taxon>unclassified sequences</taxon>
        <taxon>metagenomes</taxon>
        <taxon>ecological metagenomes</taxon>
    </lineage>
</organism>
<dbReference type="PANTHER" id="PTHR39328">
    <property type="entry name" value="BLL2871 PROTEIN"/>
    <property type="match status" value="1"/>
</dbReference>
<proteinExistence type="predicted"/>
<gene>
    <name evidence="1" type="ORF">METZ01_LOCUS199935</name>
</gene>
<sequence length="94" mass="9619">MSICVNTFSIVASDPKDNSYGVAVASKFLAVGSIVSWAKSEVGAIATQAHAKIAFGPDGLQMLEGGRSASEVLSALISDDPGAETRQLAIVDAH</sequence>
<dbReference type="SUPFAM" id="SSF56235">
    <property type="entry name" value="N-terminal nucleophile aminohydrolases (Ntn hydrolases)"/>
    <property type="match status" value="1"/>
</dbReference>
<evidence type="ECO:0000313" key="1">
    <source>
        <dbReference type="EMBL" id="SVB47081.1"/>
    </source>
</evidence>
<accession>A0A382EAT8</accession>
<dbReference type="Gene3D" id="3.60.20.10">
    <property type="entry name" value="Glutamine Phosphoribosylpyrophosphate, subunit 1, domain 1"/>
    <property type="match status" value="1"/>
</dbReference>
<protein>
    <recommendedName>
        <fullName evidence="2">DUF1028 domain-containing protein</fullName>
    </recommendedName>
</protein>
<dbReference type="PANTHER" id="PTHR39328:SF1">
    <property type="entry name" value="BLL2871 PROTEIN"/>
    <property type="match status" value="1"/>
</dbReference>
<reference evidence="1" key="1">
    <citation type="submission" date="2018-05" db="EMBL/GenBank/DDBJ databases">
        <authorList>
            <person name="Lanie J.A."/>
            <person name="Ng W.-L."/>
            <person name="Kazmierczak K.M."/>
            <person name="Andrzejewski T.M."/>
            <person name="Davidsen T.M."/>
            <person name="Wayne K.J."/>
            <person name="Tettelin H."/>
            <person name="Glass J.I."/>
            <person name="Rusch D."/>
            <person name="Podicherti R."/>
            <person name="Tsui H.-C.T."/>
            <person name="Winkler M.E."/>
        </authorList>
    </citation>
    <scope>NUCLEOTIDE SEQUENCE</scope>
</reference>
<dbReference type="EMBL" id="UINC01043275">
    <property type="protein sequence ID" value="SVB47081.1"/>
    <property type="molecule type" value="Genomic_DNA"/>
</dbReference>
<dbReference type="InterPro" id="IPR029055">
    <property type="entry name" value="Ntn_hydrolases_N"/>
</dbReference>
<name>A0A382EAT8_9ZZZZ</name>
<dbReference type="Pfam" id="PF06267">
    <property type="entry name" value="DUF1028"/>
    <property type="match status" value="1"/>
</dbReference>
<feature type="non-terminal residue" evidence="1">
    <location>
        <position position="94"/>
    </location>
</feature>
<evidence type="ECO:0008006" key="2">
    <source>
        <dbReference type="Google" id="ProtNLM"/>
    </source>
</evidence>
<dbReference type="InterPro" id="IPR010430">
    <property type="entry name" value="DUF1028"/>
</dbReference>